<reference evidence="1" key="1">
    <citation type="submission" date="2021-02" db="EMBL/GenBank/DDBJ databases">
        <authorList>
            <person name="Dougan E. K."/>
            <person name="Rhodes N."/>
            <person name="Thang M."/>
            <person name="Chan C."/>
        </authorList>
    </citation>
    <scope>NUCLEOTIDE SEQUENCE</scope>
</reference>
<name>A0A813GRC7_POLGL</name>
<evidence type="ECO:0000313" key="2">
    <source>
        <dbReference type="Proteomes" id="UP000626109"/>
    </source>
</evidence>
<gene>
    <name evidence="1" type="ORF">PGLA2088_LOCUS412</name>
</gene>
<accession>A0A813GRC7</accession>
<feature type="non-terminal residue" evidence="1">
    <location>
        <position position="92"/>
    </location>
</feature>
<sequence>ARCRSATCRVGRGAHLARRGSACLRAESNDVLSPGGVRSGGYGASGGAESPCGLRLSTWSQWSKSELLIAGGHKGLAQCPRSRRAARAFSPG</sequence>
<evidence type="ECO:0000313" key="1">
    <source>
        <dbReference type="EMBL" id="CAE8625175.1"/>
    </source>
</evidence>
<dbReference type="Proteomes" id="UP000626109">
    <property type="component" value="Unassembled WGS sequence"/>
</dbReference>
<dbReference type="AlphaFoldDB" id="A0A813GRC7"/>
<organism evidence="1 2">
    <name type="scientific">Polarella glacialis</name>
    <name type="common">Dinoflagellate</name>
    <dbReference type="NCBI Taxonomy" id="89957"/>
    <lineage>
        <taxon>Eukaryota</taxon>
        <taxon>Sar</taxon>
        <taxon>Alveolata</taxon>
        <taxon>Dinophyceae</taxon>
        <taxon>Suessiales</taxon>
        <taxon>Suessiaceae</taxon>
        <taxon>Polarella</taxon>
    </lineage>
</organism>
<comment type="caution">
    <text evidence="1">The sequence shown here is derived from an EMBL/GenBank/DDBJ whole genome shotgun (WGS) entry which is preliminary data.</text>
</comment>
<proteinExistence type="predicted"/>
<dbReference type="EMBL" id="CAJNNW010000247">
    <property type="protein sequence ID" value="CAE8625175.1"/>
    <property type="molecule type" value="Genomic_DNA"/>
</dbReference>
<protein>
    <submittedName>
        <fullName evidence="1">Uncharacterized protein</fullName>
    </submittedName>
</protein>
<feature type="non-terminal residue" evidence="1">
    <location>
        <position position="1"/>
    </location>
</feature>